<comment type="caution">
    <text evidence="2">The sequence shown here is derived from an EMBL/GenBank/DDBJ whole genome shotgun (WGS) entry which is preliminary data.</text>
</comment>
<dbReference type="EMBL" id="CAUYUJ010014858">
    <property type="protein sequence ID" value="CAK0846950.1"/>
    <property type="molecule type" value="Genomic_DNA"/>
</dbReference>
<organism evidence="2 3">
    <name type="scientific">Prorocentrum cordatum</name>
    <dbReference type="NCBI Taxonomy" id="2364126"/>
    <lineage>
        <taxon>Eukaryota</taxon>
        <taxon>Sar</taxon>
        <taxon>Alveolata</taxon>
        <taxon>Dinophyceae</taxon>
        <taxon>Prorocentrales</taxon>
        <taxon>Prorocentraceae</taxon>
        <taxon>Prorocentrum</taxon>
    </lineage>
</organism>
<feature type="coiled-coil region" evidence="1">
    <location>
        <begin position="78"/>
        <end position="126"/>
    </location>
</feature>
<feature type="non-terminal residue" evidence="2">
    <location>
        <position position="1"/>
    </location>
</feature>
<keyword evidence="3" id="KW-1185">Reference proteome</keyword>
<keyword evidence="1" id="KW-0175">Coiled coil</keyword>
<evidence type="ECO:0000256" key="1">
    <source>
        <dbReference type="SAM" id="Coils"/>
    </source>
</evidence>
<protein>
    <submittedName>
        <fullName evidence="2">Uncharacterized protein</fullName>
    </submittedName>
</protein>
<reference evidence="2" key="1">
    <citation type="submission" date="2023-10" db="EMBL/GenBank/DDBJ databases">
        <authorList>
            <person name="Chen Y."/>
            <person name="Shah S."/>
            <person name="Dougan E. K."/>
            <person name="Thang M."/>
            <person name="Chan C."/>
        </authorList>
    </citation>
    <scope>NUCLEOTIDE SEQUENCE [LARGE SCALE GENOMIC DNA]</scope>
</reference>
<name>A0ABN9TLS6_9DINO</name>
<evidence type="ECO:0000313" key="3">
    <source>
        <dbReference type="Proteomes" id="UP001189429"/>
    </source>
</evidence>
<dbReference type="Proteomes" id="UP001189429">
    <property type="component" value="Unassembled WGS sequence"/>
</dbReference>
<evidence type="ECO:0000313" key="2">
    <source>
        <dbReference type="EMBL" id="CAK0846950.1"/>
    </source>
</evidence>
<feature type="coiled-coil region" evidence="1">
    <location>
        <begin position="172"/>
        <end position="199"/>
    </location>
</feature>
<feature type="non-terminal residue" evidence="2">
    <location>
        <position position="220"/>
    </location>
</feature>
<accession>A0ABN9TLS6</accession>
<sequence>DTAAGLAFRYVLDLSSTRMQVVSEVEAVLVKNLVDLLTKCGDTMGARKHQSILDQKRRAAAAPAVPLQAKVNKAFHDLRQLRERTDKACNVYEKMEAELAVQRSRIQTLTNELKQAEEVHTALVEQLHKEVAPPSVPGPPPAACLDIAAIIQGKAEEIPISIDSLLAPQHDYEIAGDDLEEANRRAQELKQSLQDAVRKLFGDALVRAKAFQADQKKMLE</sequence>
<proteinExistence type="predicted"/>
<gene>
    <name evidence="2" type="ORF">PCOR1329_LOCUS40299</name>
</gene>